<dbReference type="SUPFAM" id="SSF48371">
    <property type="entry name" value="ARM repeat"/>
    <property type="match status" value="1"/>
</dbReference>
<keyword evidence="2" id="KW-0812">Transmembrane</keyword>
<evidence type="ECO:0000256" key="1">
    <source>
        <dbReference type="SAM" id="MobiDB-lite"/>
    </source>
</evidence>
<feature type="region of interest" description="Disordered" evidence="1">
    <location>
        <begin position="1"/>
        <end position="33"/>
    </location>
</feature>
<evidence type="ECO:0000256" key="2">
    <source>
        <dbReference type="SAM" id="Phobius"/>
    </source>
</evidence>
<protein>
    <recommendedName>
        <fullName evidence="5">BLE2 protein</fullName>
    </recommendedName>
</protein>
<feature type="transmembrane region" description="Helical" evidence="2">
    <location>
        <begin position="177"/>
        <end position="195"/>
    </location>
</feature>
<reference evidence="3" key="1">
    <citation type="submission" date="2020-05" db="EMBL/GenBank/DDBJ databases">
        <title>WGS assembly of Panicum virgatum.</title>
        <authorList>
            <person name="Lovell J.T."/>
            <person name="Jenkins J."/>
            <person name="Shu S."/>
            <person name="Juenger T.E."/>
            <person name="Schmutz J."/>
        </authorList>
    </citation>
    <scope>NUCLEOTIDE SEQUENCE</scope>
    <source>
        <strain evidence="3">AP13</strain>
    </source>
</reference>
<dbReference type="InterPro" id="IPR016024">
    <property type="entry name" value="ARM-type_fold"/>
</dbReference>
<accession>A0A8T0VYK8</accession>
<evidence type="ECO:0000313" key="3">
    <source>
        <dbReference type="EMBL" id="KAG2638756.1"/>
    </source>
</evidence>
<feature type="transmembrane region" description="Helical" evidence="2">
    <location>
        <begin position="279"/>
        <end position="301"/>
    </location>
</feature>
<dbReference type="EMBL" id="CM029040">
    <property type="protein sequence ID" value="KAG2638756.1"/>
    <property type="molecule type" value="Genomic_DNA"/>
</dbReference>
<dbReference type="InterPro" id="IPR011989">
    <property type="entry name" value="ARM-like"/>
</dbReference>
<feature type="transmembrane region" description="Helical" evidence="2">
    <location>
        <begin position="248"/>
        <end position="267"/>
    </location>
</feature>
<feature type="compositionally biased region" description="Gly residues" evidence="1">
    <location>
        <begin position="1"/>
        <end position="12"/>
    </location>
</feature>
<evidence type="ECO:0008006" key="5">
    <source>
        <dbReference type="Google" id="ProtNLM"/>
    </source>
</evidence>
<sequence>MAKGGGTGTGTGGEHRVRMPAKGGDGRAGEGAKPEKQLNGFVRAVALIERLGNAFGTLAFTWATVVLLGGYPTVLRTDNDFWFATAIVFLEAARMFSRNNRLDYQLFFHTKGAVRPLGWNWLVVVVYLSNVYNYMLVCLLQLPLEYCMLTIMIGPSLVGLFQSSGALKLLSKPLRRAISLCAPLVAVMLLVPLSLKFMTYTHTRKWIVLTLLLFLVVLLLTISRLRFPRIIKLAEHALGSKHVFWRRVLLNMCMFVELVMLVFMPSHPRIQLVEFLYEVYALVLVSIGSFQIPAAVARIVLSLVRIVPHDYYGDNPDDPDKTNLGPSLSIFYWMVFLQGMLYFVACLLEIFSFIPRRALARHGGFRGRCGEECISLYYAYALEKCMEKDVLAPKKISLTSFAMDSINSDSPKRQLHGIGVMQSLLRMEPTRTLLVLKLKASMNTVARLIEMLDWTSPADRAVRLSAARVVAELAKSLRTVSVPGTIQFVSSLLDVDGESERENTLLDTDDEQDKTQDIAMDLMHIHEQNHGLAMEDGNPGQRQNPLWDDPSGLMETESHSTQQVGMKEQNSCFLRCWQRITGLWSTAQEEPDVDHDHLPALGLSILDGLCCDQDNCVEMTRVAGLIPKIIGFTSYKSYAKNTNEVQQKILMRSSLKLLKRLSKTGGEVGITLRHKISEHPLLLRNLADILEDRFSSQGVRKLVIGILRNLALDANTSKEIGRIQVIIGRLMDAFLKPSATSCKNANRLLQKVAGQALALLAMESADNCAAMLMEAGNAIGELASMICGNNNRCVAARLLQNVFQHMQPELSSSELRKLCETLRKILDAIVDAETEGAELEVLIGLSAQICKVIPEDFARELENGHRKEIFVKRLVDALRANMNPAVHCPGIRRVVIEQAIQLMACSSHYADAFNQYCMMEALLMVERTPSRVERYRIFLGNTGIMEHKEPLADLVAAAKQLLCRQWVRGLSNVNRQGL</sequence>
<evidence type="ECO:0000313" key="4">
    <source>
        <dbReference type="Proteomes" id="UP000823388"/>
    </source>
</evidence>
<name>A0A8T0VYK8_PANVG</name>
<feature type="transmembrane region" description="Helical" evidence="2">
    <location>
        <begin position="81"/>
        <end position="97"/>
    </location>
</feature>
<feature type="compositionally biased region" description="Basic and acidic residues" evidence="1">
    <location>
        <begin position="24"/>
        <end position="33"/>
    </location>
</feature>
<proteinExistence type="predicted"/>
<feature type="transmembrane region" description="Helical" evidence="2">
    <location>
        <begin position="207"/>
        <end position="227"/>
    </location>
</feature>
<dbReference type="AlphaFoldDB" id="A0A8T0VYK8"/>
<organism evidence="3 4">
    <name type="scientific">Panicum virgatum</name>
    <name type="common">Blackwell switchgrass</name>
    <dbReference type="NCBI Taxonomy" id="38727"/>
    <lineage>
        <taxon>Eukaryota</taxon>
        <taxon>Viridiplantae</taxon>
        <taxon>Streptophyta</taxon>
        <taxon>Embryophyta</taxon>
        <taxon>Tracheophyta</taxon>
        <taxon>Spermatophyta</taxon>
        <taxon>Magnoliopsida</taxon>
        <taxon>Liliopsida</taxon>
        <taxon>Poales</taxon>
        <taxon>Poaceae</taxon>
        <taxon>PACMAD clade</taxon>
        <taxon>Panicoideae</taxon>
        <taxon>Panicodae</taxon>
        <taxon>Paniceae</taxon>
        <taxon>Panicinae</taxon>
        <taxon>Panicum</taxon>
        <taxon>Panicum sect. Hiantes</taxon>
    </lineage>
</organism>
<feature type="transmembrane region" description="Helical" evidence="2">
    <location>
        <begin position="51"/>
        <end position="69"/>
    </location>
</feature>
<feature type="transmembrane region" description="Helical" evidence="2">
    <location>
        <begin position="118"/>
        <end position="142"/>
    </location>
</feature>
<gene>
    <name evidence="3" type="ORF">PVAP13_2NG642800</name>
</gene>
<dbReference type="Gene3D" id="1.25.10.10">
    <property type="entry name" value="Leucine-rich Repeat Variant"/>
    <property type="match status" value="1"/>
</dbReference>
<keyword evidence="4" id="KW-1185">Reference proteome</keyword>
<dbReference type="PANTHER" id="PTHR33115:SF11">
    <property type="entry name" value="OS07G0654700 PROTEIN"/>
    <property type="match status" value="1"/>
</dbReference>
<dbReference type="PANTHER" id="PTHR33115">
    <property type="entry name" value="ARM REPEAT SUPERFAMILY PROTEIN"/>
    <property type="match status" value="1"/>
</dbReference>
<keyword evidence="2" id="KW-0472">Membrane</keyword>
<dbReference type="Proteomes" id="UP000823388">
    <property type="component" value="Chromosome 2N"/>
</dbReference>
<comment type="caution">
    <text evidence="3">The sequence shown here is derived from an EMBL/GenBank/DDBJ whole genome shotgun (WGS) entry which is preliminary data.</text>
</comment>
<feature type="transmembrane region" description="Helical" evidence="2">
    <location>
        <begin position="330"/>
        <end position="354"/>
    </location>
</feature>
<feature type="transmembrane region" description="Helical" evidence="2">
    <location>
        <begin position="148"/>
        <end position="170"/>
    </location>
</feature>
<keyword evidence="2" id="KW-1133">Transmembrane helix</keyword>